<dbReference type="KEGG" id="hdi:HDIA_0961"/>
<dbReference type="RefSeq" id="WP_099554881.1">
    <property type="nucleotide sequence ID" value="NZ_LT960614.1"/>
</dbReference>
<evidence type="ECO:0000313" key="2">
    <source>
        <dbReference type="Proteomes" id="UP000223606"/>
    </source>
</evidence>
<organism evidence="1 2">
    <name type="scientific">Hartmannibacter diazotrophicus</name>
    <dbReference type="NCBI Taxonomy" id="1482074"/>
    <lineage>
        <taxon>Bacteria</taxon>
        <taxon>Pseudomonadati</taxon>
        <taxon>Pseudomonadota</taxon>
        <taxon>Alphaproteobacteria</taxon>
        <taxon>Hyphomicrobiales</taxon>
        <taxon>Pleomorphomonadaceae</taxon>
        <taxon>Hartmannibacter</taxon>
    </lineage>
</organism>
<reference evidence="2" key="1">
    <citation type="submission" date="2017-09" db="EMBL/GenBank/DDBJ databases">
        <title>Genome sequence of Nannocystis excedens DSM 71.</title>
        <authorList>
            <person name="Blom J."/>
        </authorList>
    </citation>
    <scope>NUCLEOTIDE SEQUENCE [LARGE SCALE GENOMIC DNA]</scope>
    <source>
        <strain evidence="2">type strain: E19</strain>
    </source>
</reference>
<accession>A0A2C9D2H7</accession>
<gene>
    <name evidence="1" type="ORF">HDIA_0961</name>
</gene>
<dbReference type="AlphaFoldDB" id="A0A2C9D2H7"/>
<dbReference type="Pfam" id="PF11390">
    <property type="entry name" value="FdsD"/>
    <property type="match status" value="1"/>
</dbReference>
<dbReference type="EMBL" id="LT960614">
    <property type="protein sequence ID" value="SON54502.1"/>
    <property type="molecule type" value="Genomic_DNA"/>
</dbReference>
<keyword evidence="2" id="KW-1185">Reference proteome</keyword>
<protein>
    <submittedName>
        <fullName evidence="1">NADH-dependent formate dehydrogenase delta subunit FdsD</fullName>
    </submittedName>
</protein>
<name>A0A2C9D2H7_9HYPH</name>
<proteinExistence type="predicted"/>
<dbReference type="InterPro" id="IPR021074">
    <property type="entry name" value="Formate_DH_dsu"/>
</dbReference>
<dbReference type="OrthoDB" id="7409377at2"/>
<dbReference type="Proteomes" id="UP000223606">
    <property type="component" value="Chromosome 1"/>
</dbReference>
<evidence type="ECO:0000313" key="1">
    <source>
        <dbReference type="EMBL" id="SON54502.1"/>
    </source>
</evidence>
<sequence>MSHSGTEQKLVMMANQIARAFEAQGEEKAVPMIHDHIVQFWDPRMRRQMNAHILAGGDGLLPTALAALKPDAEASRTAA</sequence>